<evidence type="ECO:0000313" key="2">
    <source>
        <dbReference type="Proteomes" id="UP000000304"/>
    </source>
</evidence>
<dbReference type="HOGENOM" id="CLU_1322155_0_0_1"/>
<dbReference type="AlphaFoldDB" id="B4QLH2"/>
<protein>
    <submittedName>
        <fullName evidence="1">GD13585</fullName>
    </submittedName>
</protein>
<name>B4QLH2_DROSI</name>
<evidence type="ECO:0000313" key="1">
    <source>
        <dbReference type="EMBL" id="EDX08745.1"/>
    </source>
</evidence>
<accession>B4QLH2</accession>
<sequence>MFKTNEAAYKARKLQKLQLIAKARATLRSRRSWQPSKCNLALSWQLRLSKEITVIGKFAPAERRLHRGGLGVPSWSLSRNRTPDIHVVAILAVRRVDRKSGKPRAVAPVQSGGKVSSRFAVRERFTVAVYGSRLRFSSEMQPLRASASHILLLHFPLHPVACMRDEDEYEDENEDVNVDLAVHVDADGFIKTNCCEFKGLSCNDADRK</sequence>
<proteinExistence type="predicted"/>
<gene>
    <name evidence="1" type="primary">Dsim\GD13585</name>
    <name evidence="1" type="ORF">Dsim_GD13585</name>
</gene>
<keyword evidence="2" id="KW-1185">Reference proteome</keyword>
<dbReference type="EMBL" id="CM000363">
    <property type="protein sequence ID" value="EDX08745.1"/>
    <property type="molecule type" value="Genomic_DNA"/>
</dbReference>
<dbReference type="Proteomes" id="UP000000304">
    <property type="component" value="Chromosome 3L"/>
</dbReference>
<reference evidence="1 2" key="1">
    <citation type="journal article" date="2007" name="Nature">
        <title>Evolution of genes and genomes on the Drosophila phylogeny.</title>
        <authorList>
            <consortium name="Drosophila 12 Genomes Consortium"/>
            <person name="Clark A.G."/>
            <person name="Eisen M.B."/>
            <person name="Smith D.R."/>
            <person name="Bergman C.M."/>
            <person name="Oliver B."/>
            <person name="Markow T.A."/>
            <person name="Kaufman T.C."/>
            <person name="Kellis M."/>
            <person name="Gelbart W."/>
            <person name="Iyer V.N."/>
            <person name="Pollard D.A."/>
            <person name="Sackton T.B."/>
            <person name="Larracuente A.M."/>
            <person name="Singh N.D."/>
            <person name="Abad J.P."/>
            <person name="Abt D.N."/>
            <person name="Adryan B."/>
            <person name="Aguade M."/>
            <person name="Akashi H."/>
            <person name="Anderson W.W."/>
            <person name="Aquadro C.F."/>
            <person name="Ardell D.H."/>
            <person name="Arguello R."/>
            <person name="Artieri C.G."/>
            <person name="Barbash D.A."/>
            <person name="Barker D."/>
            <person name="Barsanti P."/>
            <person name="Batterham P."/>
            <person name="Batzoglou S."/>
            <person name="Begun D."/>
            <person name="Bhutkar A."/>
            <person name="Blanco E."/>
            <person name="Bosak S.A."/>
            <person name="Bradley R.K."/>
            <person name="Brand A.D."/>
            <person name="Brent M.R."/>
            <person name="Brooks A.N."/>
            <person name="Brown R.H."/>
            <person name="Butlin R.K."/>
            <person name="Caggese C."/>
            <person name="Calvi B.R."/>
            <person name="Bernardo de Carvalho A."/>
            <person name="Caspi A."/>
            <person name="Castrezana S."/>
            <person name="Celniker S.E."/>
            <person name="Chang J.L."/>
            <person name="Chapple C."/>
            <person name="Chatterji S."/>
            <person name="Chinwalla A."/>
            <person name="Civetta A."/>
            <person name="Clifton S.W."/>
            <person name="Comeron J.M."/>
            <person name="Costello J.C."/>
            <person name="Coyne J.A."/>
            <person name="Daub J."/>
            <person name="David R.G."/>
            <person name="Delcher A.L."/>
            <person name="Delehaunty K."/>
            <person name="Do C.B."/>
            <person name="Ebling H."/>
            <person name="Edwards K."/>
            <person name="Eickbush T."/>
            <person name="Evans J.D."/>
            <person name="Filipski A."/>
            <person name="Findeiss S."/>
            <person name="Freyhult E."/>
            <person name="Fulton L."/>
            <person name="Fulton R."/>
            <person name="Garcia A.C."/>
            <person name="Gardiner A."/>
            <person name="Garfield D.A."/>
            <person name="Garvin B.E."/>
            <person name="Gibson G."/>
            <person name="Gilbert D."/>
            <person name="Gnerre S."/>
            <person name="Godfrey J."/>
            <person name="Good R."/>
            <person name="Gotea V."/>
            <person name="Gravely B."/>
            <person name="Greenberg A.J."/>
            <person name="Griffiths-Jones S."/>
            <person name="Gross S."/>
            <person name="Guigo R."/>
            <person name="Gustafson E.A."/>
            <person name="Haerty W."/>
            <person name="Hahn M.W."/>
            <person name="Halligan D.L."/>
            <person name="Halpern A.L."/>
            <person name="Halter G.M."/>
            <person name="Han M.V."/>
            <person name="Heger A."/>
            <person name="Hillier L."/>
            <person name="Hinrichs A.S."/>
            <person name="Holmes I."/>
            <person name="Hoskins R.A."/>
            <person name="Hubisz M.J."/>
            <person name="Hultmark D."/>
            <person name="Huntley M.A."/>
            <person name="Jaffe D.B."/>
            <person name="Jagadeeshan S."/>
            <person name="Jeck W.R."/>
            <person name="Johnson J."/>
            <person name="Jones C.D."/>
            <person name="Jordan W.C."/>
            <person name="Karpen G.H."/>
            <person name="Kataoka E."/>
            <person name="Keightley P.D."/>
            <person name="Kheradpour P."/>
            <person name="Kirkness E.F."/>
            <person name="Koerich L.B."/>
            <person name="Kristiansen K."/>
            <person name="Kudrna D."/>
            <person name="Kulathinal R.J."/>
            <person name="Kumar S."/>
            <person name="Kwok R."/>
            <person name="Lander E."/>
            <person name="Langley C.H."/>
            <person name="Lapoint R."/>
            <person name="Lazzaro B.P."/>
            <person name="Lee S.J."/>
            <person name="Levesque L."/>
            <person name="Li R."/>
            <person name="Lin C.F."/>
            <person name="Lin M.F."/>
            <person name="Lindblad-Toh K."/>
            <person name="Llopart A."/>
            <person name="Long M."/>
            <person name="Low L."/>
            <person name="Lozovsky E."/>
            <person name="Lu J."/>
            <person name="Luo M."/>
            <person name="Machado C.A."/>
            <person name="Makalowski W."/>
            <person name="Marzo M."/>
            <person name="Matsuda M."/>
            <person name="Matzkin L."/>
            <person name="McAllister B."/>
            <person name="McBride C.S."/>
            <person name="McKernan B."/>
            <person name="McKernan K."/>
            <person name="Mendez-Lago M."/>
            <person name="Minx P."/>
            <person name="Mollenhauer M.U."/>
            <person name="Montooth K."/>
            <person name="Mount S.M."/>
            <person name="Mu X."/>
            <person name="Myers E."/>
            <person name="Negre B."/>
            <person name="Newfeld S."/>
            <person name="Nielsen R."/>
            <person name="Noor M.A."/>
            <person name="O'Grady P."/>
            <person name="Pachter L."/>
            <person name="Papaceit M."/>
            <person name="Parisi M.J."/>
            <person name="Parisi M."/>
            <person name="Parts L."/>
            <person name="Pedersen J.S."/>
            <person name="Pesole G."/>
            <person name="Phillippy A.M."/>
            <person name="Ponting C.P."/>
            <person name="Pop M."/>
            <person name="Porcelli D."/>
            <person name="Powell J.R."/>
            <person name="Prohaska S."/>
            <person name="Pruitt K."/>
            <person name="Puig M."/>
            <person name="Quesneville H."/>
            <person name="Ram K.R."/>
            <person name="Rand D."/>
            <person name="Rasmussen M.D."/>
            <person name="Reed L.K."/>
            <person name="Reenan R."/>
            <person name="Reily A."/>
            <person name="Remington K.A."/>
            <person name="Rieger T.T."/>
            <person name="Ritchie M.G."/>
            <person name="Robin C."/>
            <person name="Rogers Y.H."/>
            <person name="Rohde C."/>
            <person name="Rozas J."/>
            <person name="Rubenfield M.J."/>
            <person name="Ruiz A."/>
            <person name="Russo S."/>
            <person name="Salzberg S.L."/>
            <person name="Sanchez-Gracia A."/>
            <person name="Saranga D.J."/>
            <person name="Sato H."/>
            <person name="Schaeffer S.W."/>
            <person name="Schatz M.C."/>
            <person name="Schlenke T."/>
            <person name="Schwartz R."/>
            <person name="Segarra C."/>
            <person name="Singh R.S."/>
            <person name="Sirot L."/>
            <person name="Sirota M."/>
            <person name="Sisneros N.B."/>
            <person name="Smith C.D."/>
            <person name="Smith T.F."/>
            <person name="Spieth J."/>
            <person name="Stage D.E."/>
            <person name="Stark A."/>
            <person name="Stephan W."/>
            <person name="Strausberg R.L."/>
            <person name="Strempel S."/>
            <person name="Sturgill D."/>
            <person name="Sutton G."/>
            <person name="Sutton G.G."/>
            <person name="Tao W."/>
            <person name="Teichmann S."/>
            <person name="Tobari Y.N."/>
            <person name="Tomimura Y."/>
            <person name="Tsolas J.M."/>
            <person name="Valente V.L."/>
            <person name="Venter E."/>
            <person name="Venter J.C."/>
            <person name="Vicario S."/>
            <person name="Vieira F.G."/>
            <person name="Vilella A.J."/>
            <person name="Villasante A."/>
            <person name="Walenz B."/>
            <person name="Wang J."/>
            <person name="Wasserman M."/>
            <person name="Watts T."/>
            <person name="Wilson D."/>
            <person name="Wilson R.K."/>
            <person name="Wing R.A."/>
            <person name="Wolfner M.F."/>
            <person name="Wong A."/>
            <person name="Wong G.K."/>
            <person name="Wu C.I."/>
            <person name="Wu G."/>
            <person name="Yamamoto D."/>
            <person name="Yang H.P."/>
            <person name="Yang S.P."/>
            <person name="Yorke J.A."/>
            <person name="Yoshida K."/>
            <person name="Zdobnov E."/>
            <person name="Zhang P."/>
            <person name="Zhang Y."/>
            <person name="Zimin A.V."/>
            <person name="Baldwin J."/>
            <person name="Abdouelleil A."/>
            <person name="Abdulkadir J."/>
            <person name="Abebe A."/>
            <person name="Abera B."/>
            <person name="Abreu J."/>
            <person name="Acer S.C."/>
            <person name="Aftuck L."/>
            <person name="Alexander A."/>
            <person name="An P."/>
            <person name="Anderson E."/>
            <person name="Anderson S."/>
            <person name="Arachi H."/>
            <person name="Azer M."/>
            <person name="Bachantsang P."/>
            <person name="Barry A."/>
            <person name="Bayul T."/>
            <person name="Berlin A."/>
            <person name="Bessette D."/>
            <person name="Bloom T."/>
            <person name="Blye J."/>
            <person name="Boguslavskiy L."/>
            <person name="Bonnet C."/>
            <person name="Boukhgalter B."/>
            <person name="Bourzgui I."/>
            <person name="Brown A."/>
            <person name="Cahill P."/>
            <person name="Channer S."/>
            <person name="Cheshatsang Y."/>
            <person name="Chuda L."/>
            <person name="Citroen M."/>
            <person name="Collymore A."/>
            <person name="Cooke P."/>
            <person name="Costello M."/>
            <person name="D'Aco K."/>
            <person name="Daza R."/>
            <person name="De Haan G."/>
            <person name="DeGray S."/>
            <person name="DeMaso C."/>
            <person name="Dhargay N."/>
            <person name="Dooley K."/>
            <person name="Dooley E."/>
            <person name="Doricent M."/>
            <person name="Dorje P."/>
            <person name="Dorjee K."/>
            <person name="Dupes A."/>
            <person name="Elong R."/>
            <person name="Falk J."/>
            <person name="Farina A."/>
            <person name="Faro S."/>
            <person name="Ferguson D."/>
            <person name="Fisher S."/>
            <person name="Foley C.D."/>
            <person name="Franke A."/>
            <person name="Friedrich D."/>
            <person name="Gadbois L."/>
            <person name="Gearin G."/>
            <person name="Gearin C.R."/>
            <person name="Giannoukos G."/>
            <person name="Goode T."/>
            <person name="Graham J."/>
            <person name="Grandbois E."/>
            <person name="Grewal S."/>
            <person name="Gyaltsen K."/>
            <person name="Hafez N."/>
            <person name="Hagos B."/>
            <person name="Hall J."/>
            <person name="Henson C."/>
            <person name="Hollinger A."/>
            <person name="Honan T."/>
            <person name="Huard M.D."/>
            <person name="Hughes L."/>
            <person name="Hurhula B."/>
            <person name="Husby M.E."/>
            <person name="Kamat A."/>
            <person name="Kanga B."/>
            <person name="Kashin S."/>
            <person name="Khazanovich D."/>
            <person name="Kisner P."/>
            <person name="Lance K."/>
            <person name="Lara M."/>
            <person name="Lee W."/>
            <person name="Lennon N."/>
            <person name="Letendre F."/>
            <person name="LeVine R."/>
            <person name="Lipovsky A."/>
            <person name="Liu X."/>
            <person name="Liu J."/>
            <person name="Liu S."/>
            <person name="Lokyitsang T."/>
            <person name="Lokyitsang Y."/>
            <person name="Lubonja R."/>
            <person name="Lui A."/>
            <person name="MacDonald P."/>
            <person name="Magnisalis V."/>
            <person name="Maru K."/>
            <person name="Matthews C."/>
            <person name="McCusker W."/>
            <person name="McDonough S."/>
            <person name="Mehta T."/>
            <person name="Meldrim J."/>
            <person name="Meneus L."/>
            <person name="Mihai O."/>
            <person name="Mihalev A."/>
            <person name="Mihova T."/>
            <person name="Mittelman R."/>
            <person name="Mlenga V."/>
            <person name="Montmayeur A."/>
            <person name="Mulrain L."/>
            <person name="Navidi A."/>
            <person name="Naylor J."/>
            <person name="Negash T."/>
            <person name="Nguyen T."/>
            <person name="Nguyen N."/>
            <person name="Nicol R."/>
            <person name="Norbu C."/>
            <person name="Norbu N."/>
            <person name="Novod N."/>
            <person name="O'Neill B."/>
            <person name="Osman S."/>
            <person name="Markiewicz E."/>
            <person name="Oyono O.L."/>
            <person name="Patti C."/>
            <person name="Phunkhang P."/>
            <person name="Pierre F."/>
            <person name="Priest M."/>
            <person name="Raghuraman S."/>
            <person name="Rege F."/>
            <person name="Reyes R."/>
            <person name="Rise C."/>
            <person name="Rogov P."/>
            <person name="Ross K."/>
            <person name="Ryan E."/>
            <person name="Settipalli S."/>
            <person name="Shea T."/>
            <person name="Sherpa N."/>
            <person name="Shi L."/>
            <person name="Shih D."/>
            <person name="Sparrow T."/>
            <person name="Spaulding J."/>
            <person name="Stalker J."/>
            <person name="Stange-Thomann N."/>
            <person name="Stavropoulos S."/>
            <person name="Stone C."/>
            <person name="Strader C."/>
            <person name="Tesfaye S."/>
            <person name="Thomson T."/>
            <person name="Thoulutsang Y."/>
            <person name="Thoulutsang D."/>
            <person name="Topham K."/>
            <person name="Topping I."/>
            <person name="Tsamla T."/>
            <person name="Vassiliev H."/>
            <person name="Vo A."/>
            <person name="Wangchuk T."/>
            <person name="Wangdi T."/>
            <person name="Weiand M."/>
            <person name="Wilkinson J."/>
            <person name="Wilson A."/>
            <person name="Yadav S."/>
            <person name="Young G."/>
            <person name="Yu Q."/>
            <person name="Zembek L."/>
            <person name="Zhong D."/>
            <person name="Zimmer A."/>
            <person name="Zwirko Z."/>
            <person name="Jaffe D.B."/>
            <person name="Alvarez P."/>
            <person name="Brockman W."/>
            <person name="Butler J."/>
            <person name="Chin C."/>
            <person name="Gnerre S."/>
            <person name="Grabherr M."/>
            <person name="Kleber M."/>
            <person name="Mauceli E."/>
            <person name="MacCallum I."/>
        </authorList>
    </citation>
    <scope>NUCLEOTIDE SEQUENCE [LARGE SCALE GENOMIC DNA]</scope>
    <source>
        <strain evidence="2">white501</strain>
    </source>
</reference>
<organism evidence="1 2">
    <name type="scientific">Drosophila simulans</name>
    <name type="common">Fruit fly</name>
    <dbReference type="NCBI Taxonomy" id="7240"/>
    <lineage>
        <taxon>Eukaryota</taxon>
        <taxon>Metazoa</taxon>
        <taxon>Ecdysozoa</taxon>
        <taxon>Arthropoda</taxon>
        <taxon>Hexapoda</taxon>
        <taxon>Insecta</taxon>
        <taxon>Pterygota</taxon>
        <taxon>Neoptera</taxon>
        <taxon>Endopterygota</taxon>
        <taxon>Diptera</taxon>
        <taxon>Brachycera</taxon>
        <taxon>Muscomorpha</taxon>
        <taxon>Ephydroidea</taxon>
        <taxon>Drosophilidae</taxon>
        <taxon>Drosophila</taxon>
        <taxon>Sophophora</taxon>
    </lineage>
</organism>